<sequence length="320" mass="37055">MVVFKDSFADFVDNCDGVKVYFVNDANEIKDSDIDNNALENFRESFCKSLRNKYTESDNFSLIKLSNYDERDNSLFQYDFDEADKPFEFGLTEQALKFDITKPVELYKVKNDKLNNIKSSIVVLTNSKTDFSIAFFQHVFPVSLLGPDKGLLNLTTHKTRVVKLECDVLKINANFVFMQIKDDFFVENVKVFENSLHFKKVIHSRAKNYAAKIVALGLIEDPTKFNERIDAETAFARKVVKAYKNSVVIREKIPNQDIVEFVEKREYYSSHLKAADDRLSFKLDSIGKCKKFLELLDDDFLKSELTNRHYLARSKDLVNA</sequence>
<evidence type="ECO:0000313" key="2">
    <source>
        <dbReference type="Proteomes" id="UP000191116"/>
    </source>
</evidence>
<accession>A0A1T4V1L4</accession>
<reference evidence="1 2" key="1">
    <citation type="submission" date="2017-02" db="EMBL/GenBank/DDBJ databases">
        <authorList>
            <person name="Peterson S.W."/>
        </authorList>
    </citation>
    <scope>NUCLEOTIDE SEQUENCE [LARGE SCALE GENOMIC DNA]</scope>
    <source>
        <strain evidence="1 2">CECT 9189</strain>
    </source>
</reference>
<gene>
    <name evidence="1" type="ORF">CZ814_03997</name>
</gene>
<dbReference type="Pfam" id="PF16162">
    <property type="entry name" value="KwaB"/>
    <property type="match status" value="1"/>
</dbReference>
<proteinExistence type="predicted"/>
<dbReference type="NCBIfam" id="NF041623">
    <property type="entry name" value="KwaB"/>
    <property type="match status" value="1"/>
</dbReference>
<evidence type="ECO:0000313" key="1">
    <source>
        <dbReference type="EMBL" id="SKA58777.1"/>
    </source>
</evidence>
<dbReference type="EMBL" id="FUWP01000059">
    <property type="protein sequence ID" value="SKA58777.1"/>
    <property type="molecule type" value="Genomic_DNA"/>
</dbReference>
<dbReference type="InterPro" id="IPR032359">
    <property type="entry name" value="KwaB-like"/>
</dbReference>
<dbReference type="InterPro" id="IPR048119">
    <property type="entry name" value="KwaB"/>
</dbReference>
<protein>
    <recommendedName>
        <fullName evidence="3">DUF4868 domain-containing protein</fullName>
    </recommendedName>
</protein>
<dbReference type="Proteomes" id="UP000191116">
    <property type="component" value="Unassembled WGS sequence"/>
</dbReference>
<organism evidence="1 2">
    <name type="scientific">Photobacterium toruni</name>
    <dbReference type="NCBI Taxonomy" id="1935446"/>
    <lineage>
        <taxon>Bacteria</taxon>
        <taxon>Pseudomonadati</taxon>
        <taxon>Pseudomonadota</taxon>
        <taxon>Gammaproteobacteria</taxon>
        <taxon>Vibrionales</taxon>
        <taxon>Vibrionaceae</taxon>
        <taxon>Photobacterium</taxon>
    </lineage>
</organism>
<dbReference type="OrthoDB" id="2680217at2"/>
<name>A0A1T4V1L4_9GAMM</name>
<evidence type="ECO:0008006" key="3">
    <source>
        <dbReference type="Google" id="ProtNLM"/>
    </source>
</evidence>
<dbReference type="AlphaFoldDB" id="A0A1T4V1L4"/>